<keyword evidence="2" id="KW-0012">Acyltransferase</keyword>
<organism evidence="4 5">
    <name type="scientific">Salinicola endophyticus</name>
    <dbReference type="NCBI Taxonomy" id="1949083"/>
    <lineage>
        <taxon>Bacteria</taxon>
        <taxon>Pseudomonadati</taxon>
        <taxon>Pseudomonadota</taxon>
        <taxon>Gammaproteobacteria</taxon>
        <taxon>Oceanospirillales</taxon>
        <taxon>Halomonadaceae</taxon>
        <taxon>Salinicola</taxon>
    </lineage>
</organism>
<evidence type="ECO:0000313" key="5">
    <source>
        <dbReference type="Proteomes" id="UP001321526"/>
    </source>
</evidence>
<keyword evidence="1" id="KW-0808">Transferase</keyword>
<dbReference type="SUPFAM" id="SSF55729">
    <property type="entry name" value="Acyl-CoA N-acyltransferases (Nat)"/>
    <property type="match status" value="1"/>
</dbReference>
<gene>
    <name evidence="4" type="ORF">EVC62_12415</name>
</gene>
<dbReference type="InterPro" id="IPR050832">
    <property type="entry name" value="Bact_Acetyltransf"/>
</dbReference>
<evidence type="ECO:0000259" key="3">
    <source>
        <dbReference type="PROSITE" id="PS51186"/>
    </source>
</evidence>
<dbReference type="CDD" id="cd04301">
    <property type="entry name" value="NAT_SF"/>
    <property type="match status" value="1"/>
</dbReference>
<dbReference type="Proteomes" id="UP001321526">
    <property type="component" value="Chromosome"/>
</dbReference>
<dbReference type="InterPro" id="IPR000182">
    <property type="entry name" value="GNAT_dom"/>
</dbReference>
<name>A0ABY8FHG7_9GAMM</name>
<proteinExistence type="predicted"/>
<dbReference type="InterPro" id="IPR016181">
    <property type="entry name" value="Acyl_CoA_acyltransferase"/>
</dbReference>
<sequence>MLGPFACCRLYPHRPMCIITRGPMPPTVRQATEQDIDVLAAIGRATYTETFAPHYPAQVIAQYLESAFASSNLATEIANGQSEFWLLEVDGVCGGYLKVNWGEAQTEHHDEDALEIERIYLLASLQGQGYGRILYDKAQEIAERRDATLLWLGVWEHNLTAIAFYKKLGFVIDGVHEFRMGDVVDNDYIMKRRLNGAVAS</sequence>
<dbReference type="PANTHER" id="PTHR43877">
    <property type="entry name" value="AMINOALKYLPHOSPHONATE N-ACETYLTRANSFERASE-RELATED-RELATED"/>
    <property type="match status" value="1"/>
</dbReference>
<protein>
    <submittedName>
        <fullName evidence="4">N-acetyltransferase</fullName>
    </submittedName>
</protein>
<keyword evidence="5" id="KW-1185">Reference proteome</keyword>
<dbReference type="EMBL" id="CP035631">
    <property type="protein sequence ID" value="WFF42243.1"/>
    <property type="molecule type" value="Genomic_DNA"/>
</dbReference>
<evidence type="ECO:0000313" key="4">
    <source>
        <dbReference type="EMBL" id="WFF42243.1"/>
    </source>
</evidence>
<dbReference type="Gene3D" id="3.40.630.30">
    <property type="match status" value="1"/>
</dbReference>
<feature type="domain" description="N-acetyltransferase" evidence="3">
    <location>
        <begin position="26"/>
        <end position="195"/>
    </location>
</feature>
<dbReference type="PROSITE" id="PS51186">
    <property type="entry name" value="GNAT"/>
    <property type="match status" value="1"/>
</dbReference>
<dbReference type="Pfam" id="PF00583">
    <property type="entry name" value="Acetyltransf_1"/>
    <property type="match status" value="1"/>
</dbReference>
<evidence type="ECO:0000256" key="1">
    <source>
        <dbReference type="ARBA" id="ARBA00022679"/>
    </source>
</evidence>
<reference evidence="4 5" key="1">
    <citation type="submission" date="2019-01" db="EMBL/GenBank/DDBJ databases">
        <title>Genome sequence of Salinicola endophyticus REST5.</title>
        <authorList>
            <person name="Nascimento F.X."/>
        </authorList>
    </citation>
    <scope>NUCLEOTIDE SEQUENCE [LARGE SCALE GENOMIC DNA]</scope>
    <source>
        <strain evidence="4 5">REST5</strain>
    </source>
</reference>
<evidence type="ECO:0000256" key="2">
    <source>
        <dbReference type="ARBA" id="ARBA00023315"/>
    </source>
</evidence>
<accession>A0ABY8FHG7</accession>